<sequence>MFPSVVPSGRSLRSFPPVVPFGRSAWRSHSLAAVSTFVHGEAVWDVASPRGPGRVAGVTMAGFRVGDLDALRMVPHPAVTLLLEFGAGSPVVDYAAGRRQRGSLVAGPGLGSGGAAWARGENVECVQVRLSPVTARAILGVSPADLDGAVVALDDLWGREASRIRERLAGVSSWEDRFALTGALLARRHEAGPPVDPEVAWAWRRIAGGRGLVRVDRLAAELGWSRKRLWSRFHSQIGLPPKRAAKLVRFDHAAHRLVAGGSAARVAVEAGYADQSHLHRDVMEFVGVTPANVAGEPFLAVDDIAWPSRETPARPDLPSAGSAGP</sequence>
<dbReference type="PROSITE" id="PS01124">
    <property type="entry name" value="HTH_ARAC_FAMILY_2"/>
    <property type="match status" value="1"/>
</dbReference>
<protein>
    <submittedName>
        <fullName evidence="5">AraC family transcriptional regulator</fullName>
    </submittedName>
</protein>
<evidence type="ECO:0000256" key="3">
    <source>
        <dbReference type="ARBA" id="ARBA00023163"/>
    </source>
</evidence>
<proteinExistence type="predicted"/>
<accession>A0ABQ4F5B2</accession>
<dbReference type="SMART" id="SM00342">
    <property type="entry name" value="HTH_ARAC"/>
    <property type="match status" value="1"/>
</dbReference>
<dbReference type="InterPro" id="IPR050204">
    <property type="entry name" value="AraC_XylS_family_regulators"/>
</dbReference>
<dbReference type="InterPro" id="IPR018060">
    <property type="entry name" value="HTH_AraC"/>
</dbReference>
<dbReference type="PANTHER" id="PTHR46796:SF15">
    <property type="entry name" value="BLL1074 PROTEIN"/>
    <property type="match status" value="1"/>
</dbReference>
<dbReference type="Proteomes" id="UP000651728">
    <property type="component" value="Unassembled WGS sequence"/>
</dbReference>
<evidence type="ECO:0000313" key="5">
    <source>
        <dbReference type="EMBL" id="GIH29991.1"/>
    </source>
</evidence>
<name>A0ABQ4F5B2_9ACTN</name>
<dbReference type="Pfam" id="PF12833">
    <property type="entry name" value="HTH_18"/>
    <property type="match status" value="1"/>
</dbReference>
<keyword evidence="1" id="KW-0805">Transcription regulation</keyword>
<keyword evidence="6" id="KW-1185">Reference proteome</keyword>
<evidence type="ECO:0000259" key="4">
    <source>
        <dbReference type="PROSITE" id="PS01124"/>
    </source>
</evidence>
<dbReference type="Gene3D" id="1.10.10.60">
    <property type="entry name" value="Homeodomain-like"/>
    <property type="match status" value="1"/>
</dbReference>
<reference evidence="5 6" key="1">
    <citation type="submission" date="2021-01" db="EMBL/GenBank/DDBJ databases">
        <title>Whole genome shotgun sequence of Microbispora amethystogenes NBRC 101907.</title>
        <authorList>
            <person name="Komaki H."/>
            <person name="Tamura T."/>
        </authorList>
    </citation>
    <scope>NUCLEOTIDE SEQUENCE [LARGE SCALE GENOMIC DNA]</scope>
    <source>
        <strain evidence="5 6">NBRC 101907</strain>
    </source>
</reference>
<evidence type="ECO:0000256" key="1">
    <source>
        <dbReference type="ARBA" id="ARBA00023015"/>
    </source>
</evidence>
<keyword evidence="3" id="KW-0804">Transcription</keyword>
<dbReference type="PANTHER" id="PTHR46796">
    <property type="entry name" value="HTH-TYPE TRANSCRIPTIONAL ACTIVATOR RHAS-RELATED"/>
    <property type="match status" value="1"/>
</dbReference>
<feature type="domain" description="HTH araC/xylS-type" evidence="4">
    <location>
        <begin position="196"/>
        <end position="296"/>
    </location>
</feature>
<evidence type="ECO:0000256" key="2">
    <source>
        <dbReference type="ARBA" id="ARBA00023125"/>
    </source>
</evidence>
<organism evidence="5 6">
    <name type="scientific">Microbispora amethystogenes</name>
    <dbReference type="NCBI Taxonomy" id="1427754"/>
    <lineage>
        <taxon>Bacteria</taxon>
        <taxon>Bacillati</taxon>
        <taxon>Actinomycetota</taxon>
        <taxon>Actinomycetes</taxon>
        <taxon>Streptosporangiales</taxon>
        <taxon>Streptosporangiaceae</taxon>
        <taxon>Microbispora</taxon>
    </lineage>
</organism>
<comment type="caution">
    <text evidence="5">The sequence shown here is derived from an EMBL/GenBank/DDBJ whole genome shotgun (WGS) entry which is preliminary data.</text>
</comment>
<gene>
    <name evidence="5" type="ORF">Mam01_01550</name>
</gene>
<dbReference type="EMBL" id="BOOB01000002">
    <property type="protein sequence ID" value="GIH29991.1"/>
    <property type="molecule type" value="Genomic_DNA"/>
</dbReference>
<evidence type="ECO:0000313" key="6">
    <source>
        <dbReference type="Proteomes" id="UP000651728"/>
    </source>
</evidence>
<keyword evidence="2" id="KW-0238">DNA-binding</keyword>